<dbReference type="InterPro" id="IPR003848">
    <property type="entry name" value="DUF218"/>
</dbReference>
<accession>A0A502C153</accession>
<gene>
    <name evidence="3" type="ORF">EAH88_13825</name>
</gene>
<keyword evidence="1" id="KW-0472">Membrane</keyword>
<dbReference type="Proteomes" id="UP000319486">
    <property type="component" value="Unassembled WGS sequence"/>
</dbReference>
<feature type="transmembrane region" description="Helical" evidence="1">
    <location>
        <begin position="20"/>
        <end position="40"/>
    </location>
</feature>
<evidence type="ECO:0000313" key="3">
    <source>
        <dbReference type="EMBL" id="TPG06528.1"/>
    </source>
</evidence>
<dbReference type="PANTHER" id="PTHR30336:SF20">
    <property type="entry name" value="DUF218 DOMAIN-CONTAINING PROTEIN"/>
    <property type="match status" value="1"/>
</dbReference>
<reference evidence="3 4" key="1">
    <citation type="journal article" date="2019" name="Environ. Microbiol.">
        <title>Species interactions and distinct microbial communities in high Arctic permafrost affected cryosols are associated with the CH4 and CO2 gas fluxes.</title>
        <authorList>
            <person name="Altshuler I."/>
            <person name="Hamel J."/>
            <person name="Turney S."/>
            <person name="Magnuson E."/>
            <person name="Levesque R."/>
            <person name="Greer C."/>
            <person name="Whyte L.G."/>
        </authorList>
    </citation>
    <scope>NUCLEOTIDE SEQUENCE [LARGE SCALE GENOMIC DNA]</scope>
    <source>
        <strain evidence="3 4">S13Y</strain>
    </source>
</reference>
<feature type="domain" description="DUF218" evidence="2">
    <location>
        <begin position="60"/>
        <end position="191"/>
    </location>
</feature>
<dbReference type="EMBL" id="RCZO01000008">
    <property type="protein sequence ID" value="TPG06528.1"/>
    <property type="molecule type" value="Genomic_DNA"/>
</dbReference>
<dbReference type="InterPro" id="IPR014729">
    <property type="entry name" value="Rossmann-like_a/b/a_fold"/>
</dbReference>
<evidence type="ECO:0000256" key="1">
    <source>
        <dbReference type="SAM" id="Phobius"/>
    </source>
</evidence>
<comment type="caution">
    <text evidence="3">The sequence shown here is derived from an EMBL/GenBank/DDBJ whole genome shotgun (WGS) entry which is preliminary data.</text>
</comment>
<keyword evidence="4" id="KW-1185">Reference proteome</keyword>
<dbReference type="InterPro" id="IPR051599">
    <property type="entry name" value="Cell_Envelope_Assoc"/>
</dbReference>
<protein>
    <submittedName>
        <fullName evidence="3">YdcF family protein</fullName>
    </submittedName>
</protein>
<dbReference type="Pfam" id="PF02698">
    <property type="entry name" value="DUF218"/>
    <property type="match status" value="1"/>
</dbReference>
<evidence type="ECO:0000313" key="4">
    <source>
        <dbReference type="Proteomes" id="UP000319486"/>
    </source>
</evidence>
<proteinExistence type="predicted"/>
<evidence type="ECO:0000259" key="2">
    <source>
        <dbReference type="Pfam" id="PF02698"/>
    </source>
</evidence>
<keyword evidence="1" id="KW-0812">Transmembrane</keyword>
<dbReference type="AlphaFoldDB" id="A0A502C153"/>
<name>A0A502C153_9GAMM</name>
<dbReference type="PANTHER" id="PTHR30336">
    <property type="entry name" value="INNER MEMBRANE PROTEIN, PROBABLE PERMEASE"/>
    <property type="match status" value="1"/>
</dbReference>
<dbReference type="CDD" id="cd06259">
    <property type="entry name" value="YdcF-like"/>
    <property type="match status" value="1"/>
</dbReference>
<sequence>MPSNRRTWRYLRDRDVQHAAVVTVLALVLSAGLVWLAYLIHVCRIAARSPLVPPRRMIALVFGRRLEGDAPEHDYQQRLSRTLMLTQQAQVDHVLLLGGCSGGQRSEASAGHAWLQRHGLPGHVRVQLEQDSVDSLENLRHARRLLLAQANDAGLPPVALVTSRYHLARCLLLARRLGFTGLPVAAEPALPRHRRYLGLLLLEASYLMWIDLGLRWAQLIGHRRMRARIS</sequence>
<organism evidence="3 4">
    <name type="scientific">Rhodanobacter glycinis</name>
    <dbReference type="NCBI Taxonomy" id="582702"/>
    <lineage>
        <taxon>Bacteria</taxon>
        <taxon>Pseudomonadati</taxon>
        <taxon>Pseudomonadota</taxon>
        <taxon>Gammaproteobacteria</taxon>
        <taxon>Lysobacterales</taxon>
        <taxon>Rhodanobacteraceae</taxon>
        <taxon>Rhodanobacter</taxon>
    </lineage>
</organism>
<dbReference type="Gene3D" id="3.40.50.620">
    <property type="entry name" value="HUPs"/>
    <property type="match status" value="1"/>
</dbReference>
<dbReference type="GO" id="GO:0005886">
    <property type="term" value="C:plasma membrane"/>
    <property type="evidence" value="ECO:0007669"/>
    <property type="project" value="TreeGrafter"/>
</dbReference>
<keyword evidence="1" id="KW-1133">Transmembrane helix</keyword>